<dbReference type="Pfam" id="PF06985">
    <property type="entry name" value="HET"/>
    <property type="match status" value="1"/>
</dbReference>
<dbReference type="Proteomes" id="UP001390339">
    <property type="component" value="Unassembled WGS sequence"/>
</dbReference>
<protein>
    <submittedName>
        <fullName evidence="2">Heterokaryon incompatibility protein-domain-containing protein</fullName>
    </submittedName>
</protein>
<dbReference type="InterPro" id="IPR052895">
    <property type="entry name" value="HetReg/Transcr_Mod"/>
</dbReference>
<sequence>MSSASTATRPDEAVTTIPYAYQDLQQSEIRLLALYPGEKADQFVVRPTHVQLPQPESSTIEYEALSYTWGTSTSKSYVLTKTEDSSNGTTAQCKIYITENLADALRRIRDTTVAKTLWIDALCINQRNDAEKSIQVPLMTAIYKSAARVIVWLGPERDNSALTMRMLEFTSTRVHMDWANLTYTWFNADGMAEFRKEFGNEVSEFAVLIESLLERMWFTRVWVRQEVFLARKAVAFCGTSEVGWDKFRNAAVVLAFKLCNPHVTSMAWNMMNINPLGLDEVRYALKGSQSTDPRDRIYGMLALVDSKGAGMPEVNYSLSTAEAYTAVAVHHFRTAKRLGLLMSCELAPNRMPGLPSWVPDWSSSPMTTGLGDVALFAMNTAACVNFPLGSKGGVMRIPGVVKKASRVKAVESMGSTYSQITEAILRLLRVAPAADIYYTGGHESFIDAICRTLLRGELQHVHTPRRSRYISLEVLRGASHHLRSLLSSTTSDNRSSEYAEHFKRLLSAGINSYEGCVLFLTEDGFVGLGPPLTSPGDTLFFPWGSFFPILMHPAPTTDVFDAKEGQQKQWLIVGPCFVSGLMSGEILYGPLPPNYSVVAEMRNDNGKPYIYKCIHRLVVDGDCVVSTERDPEMEQERVRKVFGVDVDDLESVTPEMALNKGVPITWVDFV</sequence>
<dbReference type="EMBL" id="JAPCWZ010000002">
    <property type="protein sequence ID" value="KAK8876978.1"/>
    <property type="molecule type" value="Genomic_DNA"/>
</dbReference>
<dbReference type="InterPro" id="IPR010730">
    <property type="entry name" value="HET"/>
</dbReference>
<feature type="domain" description="Heterokaryon incompatibility" evidence="1">
    <location>
        <begin position="62"/>
        <end position="226"/>
    </location>
</feature>
<evidence type="ECO:0000313" key="2">
    <source>
        <dbReference type="EMBL" id="KAK8876978.1"/>
    </source>
</evidence>
<dbReference type="PANTHER" id="PTHR24148">
    <property type="entry name" value="ANKYRIN REPEAT DOMAIN-CONTAINING PROTEIN 39 HOMOLOG-RELATED"/>
    <property type="match status" value="1"/>
</dbReference>
<evidence type="ECO:0000313" key="3">
    <source>
        <dbReference type="Proteomes" id="UP001390339"/>
    </source>
</evidence>
<reference evidence="2 3" key="1">
    <citation type="journal article" date="2024" name="IMA Fungus">
        <title>Apiospora arundinis, a panoply of carbohydrate-active enzymes and secondary metabolites.</title>
        <authorList>
            <person name="Sorensen T."/>
            <person name="Petersen C."/>
            <person name="Muurmann A.T."/>
            <person name="Christiansen J.V."/>
            <person name="Brundto M.L."/>
            <person name="Overgaard C.K."/>
            <person name="Boysen A.T."/>
            <person name="Wollenberg R.D."/>
            <person name="Larsen T.O."/>
            <person name="Sorensen J.L."/>
            <person name="Nielsen K.L."/>
            <person name="Sondergaard T.E."/>
        </authorList>
    </citation>
    <scope>NUCLEOTIDE SEQUENCE [LARGE SCALE GENOMIC DNA]</scope>
    <source>
        <strain evidence="2 3">AAU 773</strain>
    </source>
</reference>
<evidence type="ECO:0000259" key="1">
    <source>
        <dbReference type="Pfam" id="PF06985"/>
    </source>
</evidence>
<gene>
    <name evidence="2" type="ORF">PGQ11_001924</name>
</gene>
<comment type="caution">
    <text evidence="2">The sequence shown here is derived from an EMBL/GenBank/DDBJ whole genome shotgun (WGS) entry which is preliminary data.</text>
</comment>
<name>A0ABR2JHA1_9PEZI</name>
<accession>A0ABR2JHA1</accession>
<organism evidence="2 3">
    <name type="scientific">Apiospora arundinis</name>
    <dbReference type="NCBI Taxonomy" id="335852"/>
    <lineage>
        <taxon>Eukaryota</taxon>
        <taxon>Fungi</taxon>
        <taxon>Dikarya</taxon>
        <taxon>Ascomycota</taxon>
        <taxon>Pezizomycotina</taxon>
        <taxon>Sordariomycetes</taxon>
        <taxon>Xylariomycetidae</taxon>
        <taxon>Amphisphaeriales</taxon>
        <taxon>Apiosporaceae</taxon>
        <taxon>Apiospora</taxon>
    </lineage>
</organism>
<proteinExistence type="predicted"/>
<keyword evidence="3" id="KW-1185">Reference proteome</keyword>
<dbReference type="PANTHER" id="PTHR24148:SF64">
    <property type="entry name" value="HETEROKARYON INCOMPATIBILITY DOMAIN-CONTAINING PROTEIN"/>
    <property type="match status" value="1"/>
</dbReference>